<evidence type="ECO:0000313" key="2">
    <source>
        <dbReference type="EMBL" id="OOM73670.1"/>
    </source>
</evidence>
<dbReference type="STRING" id="29367.CLPUN_44240"/>
<dbReference type="SUPFAM" id="SSF46785">
    <property type="entry name" value="Winged helix' DNA-binding domain"/>
    <property type="match status" value="1"/>
</dbReference>
<protein>
    <submittedName>
        <fullName evidence="2">Organic hydroperoxide resistance transcriptional regulator</fullName>
    </submittedName>
</protein>
<dbReference type="InterPro" id="IPR036390">
    <property type="entry name" value="WH_DNA-bd_sf"/>
</dbReference>
<dbReference type="InterPro" id="IPR036388">
    <property type="entry name" value="WH-like_DNA-bd_sf"/>
</dbReference>
<dbReference type="OrthoDB" id="49580at2"/>
<feature type="domain" description="HTH marR-type" evidence="1">
    <location>
        <begin position="10"/>
        <end position="145"/>
    </location>
</feature>
<proteinExistence type="predicted"/>
<dbReference type="PANTHER" id="PTHR33164">
    <property type="entry name" value="TRANSCRIPTIONAL REGULATOR, MARR FAMILY"/>
    <property type="match status" value="1"/>
</dbReference>
<comment type="caution">
    <text evidence="2">The sequence shown here is derived from an EMBL/GenBank/DDBJ whole genome shotgun (WGS) entry which is preliminary data.</text>
</comment>
<dbReference type="Pfam" id="PF01047">
    <property type="entry name" value="MarR"/>
    <property type="match status" value="1"/>
</dbReference>
<sequence>MKETDISKTTSELFKLLLQFQKKLLKPSETIIRAEISPTHFYALSILRYNPMTASALTKEIDISKQQLTPILDRLEKHGFITKKSSLLDKRSMIIKLTDDGIDFLDKQNEYINTLLKDRISVLDDDNIAYLAVTFEKLNSILSKI</sequence>
<dbReference type="SMART" id="SM00347">
    <property type="entry name" value="HTH_MARR"/>
    <property type="match status" value="1"/>
</dbReference>
<accession>A0A1S8T794</accession>
<dbReference type="AlphaFoldDB" id="A0A1S8T794"/>
<evidence type="ECO:0000313" key="3">
    <source>
        <dbReference type="Proteomes" id="UP000190890"/>
    </source>
</evidence>
<organism evidence="2 3">
    <name type="scientific">Clostridium puniceum</name>
    <dbReference type="NCBI Taxonomy" id="29367"/>
    <lineage>
        <taxon>Bacteria</taxon>
        <taxon>Bacillati</taxon>
        <taxon>Bacillota</taxon>
        <taxon>Clostridia</taxon>
        <taxon>Eubacteriales</taxon>
        <taxon>Clostridiaceae</taxon>
        <taxon>Clostridium</taxon>
    </lineage>
</organism>
<evidence type="ECO:0000259" key="1">
    <source>
        <dbReference type="PROSITE" id="PS50995"/>
    </source>
</evidence>
<dbReference type="EMBL" id="LZZM01000212">
    <property type="protein sequence ID" value="OOM73670.1"/>
    <property type="molecule type" value="Genomic_DNA"/>
</dbReference>
<dbReference type="GO" id="GO:0003700">
    <property type="term" value="F:DNA-binding transcription factor activity"/>
    <property type="evidence" value="ECO:0007669"/>
    <property type="project" value="InterPro"/>
</dbReference>
<dbReference type="Gene3D" id="1.10.10.10">
    <property type="entry name" value="Winged helix-like DNA-binding domain superfamily/Winged helix DNA-binding domain"/>
    <property type="match status" value="1"/>
</dbReference>
<gene>
    <name evidence="2" type="primary">ohrR_4</name>
    <name evidence="2" type="ORF">CLPUN_44240</name>
</gene>
<dbReference type="PRINTS" id="PR00598">
    <property type="entry name" value="HTHMARR"/>
</dbReference>
<dbReference type="GO" id="GO:0006950">
    <property type="term" value="P:response to stress"/>
    <property type="evidence" value="ECO:0007669"/>
    <property type="project" value="TreeGrafter"/>
</dbReference>
<dbReference type="Proteomes" id="UP000190890">
    <property type="component" value="Unassembled WGS sequence"/>
</dbReference>
<keyword evidence="3" id="KW-1185">Reference proteome</keyword>
<reference evidence="2 3" key="1">
    <citation type="submission" date="2016-05" db="EMBL/GenBank/DDBJ databases">
        <title>Microbial solvent formation.</title>
        <authorList>
            <person name="Poehlein A."/>
            <person name="Montoya Solano J.D."/>
            <person name="Flitsch S."/>
            <person name="Krabben P."/>
            <person name="Duerre P."/>
            <person name="Daniel R."/>
        </authorList>
    </citation>
    <scope>NUCLEOTIDE SEQUENCE [LARGE SCALE GENOMIC DNA]</scope>
    <source>
        <strain evidence="2 3">DSM 2619</strain>
    </source>
</reference>
<name>A0A1S8T794_9CLOT</name>
<dbReference type="RefSeq" id="WP_077849366.1">
    <property type="nucleotide sequence ID" value="NZ_LZZM01000212.1"/>
</dbReference>
<dbReference type="PROSITE" id="PS50995">
    <property type="entry name" value="HTH_MARR_2"/>
    <property type="match status" value="1"/>
</dbReference>
<dbReference type="InterPro" id="IPR000835">
    <property type="entry name" value="HTH_MarR-typ"/>
</dbReference>
<dbReference type="PANTHER" id="PTHR33164:SF101">
    <property type="entry name" value="TRANSCRIPTIONAL REPRESSOR MPRA"/>
    <property type="match status" value="1"/>
</dbReference>
<dbReference type="InterPro" id="IPR039422">
    <property type="entry name" value="MarR/SlyA-like"/>
</dbReference>